<dbReference type="EnsemblPlants" id="ORUFI01G20950.1">
    <property type="protein sequence ID" value="ORUFI01G20950.1"/>
    <property type="gene ID" value="ORUFI01G20950"/>
</dbReference>
<feature type="region of interest" description="Disordered" evidence="1">
    <location>
        <begin position="130"/>
        <end position="153"/>
    </location>
</feature>
<name>A0A0E0MXN0_ORYRU</name>
<organism evidence="2 3">
    <name type="scientific">Oryza rufipogon</name>
    <name type="common">Brownbeard rice</name>
    <name type="synonym">Asian wild rice</name>
    <dbReference type="NCBI Taxonomy" id="4529"/>
    <lineage>
        <taxon>Eukaryota</taxon>
        <taxon>Viridiplantae</taxon>
        <taxon>Streptophyta</taxon>
        <taxon>Embryophyta</taxon>
        <taxon>Tracheophyta</taxon>
        <taxon>Spermatophyta</taxon>
        <taxon>Magnoliopsida</taxon>
        <taxon>Liliopsida</taxon>
        <taxon>Poales</taxon>
        <taxon>Poaceae</taxon>
        <taxon>BOP clade</taxon>
        <taxon>Oryzoideae</taxon>
        <taxon>Oryzeae</taxon>
        <taxon>Oryzinae</taxon>
        <taxon>Oryza</taxon>
    </lineage>
</organism>
<dbReference type="STRING" id="4529.A0A0E0MXN0"/>
<keyword evidence="3" id="KW-1185">Reference proteome</keyword>
<feature type="compositionally biased region" description="Low complexity" evidence="1">
    <location>
        <begin position="130"/>
        <end position="146"/>
    </location>
</feature>
<dbReference type="Pfam" id="PF04788">
    <property type="entry name" value="DUF620"/>
    <property type="match status" value="1"/>
</dbReference>
<feature type="compositionally biased region" description="Gly residues" evidence="1">
    <location>
        <begin position="106"/>
        <end position="115"/>
    </location>
</feature>
<proteinExistence type="predicted"/>
<protein>
    <submittedName>
        <fullName evidence="2">Uncharacterized protein</fullName>
    </submittedName>
</protein>
<accession>A0A0E0MXN0</accession>
<dbReference type="InterPro" id="IPR006873">
    <property type="entry name" value="DUF620"/>
</dbReference>
<evidence type="ECO:0000313" key="2">
    <source>
        <dbReference type="EnsemblPlants" id="ORUFI01G20950.1"/>
    </source>
</evidence>
<dbReference type="Proteomes" id="UP000008022">
    <property type="component" value="Unassembled WGS sequence"/>
</dbReference>
<dbReference type="Gramene" id="ORUFI01G20950.1">
    <property type="protein sequence ID" value="ORUFI01G20950.1"/>
    <property type="gene ID" value="ORUFI01G20950"/>
</dbReference>
<evidence type="ECO:0000256" key="1">
    <source>
        <dbReference type="SAM" id="MobiDB-lite"/>
    </source>
</evidence>
<sequence length="153" mass="15971">MAIHPYFRSLMVLGLGYIWYSLAVKNAGVIVGAVYSAAVDGGVGRLPAAALPVGGSKVHVGSNEGLIWHHTPWLGAHAAKGPVRLLRPRARVLQVRTSHVLNLTPGTGGGEGGGGGERKAVARRWSSAVAREVAASPRSPRSSPASLACRKRR</sequence>
<feature type="region of interest" description="Disordered" evidence="1">
    <location>
        <begin position="103"/>
        <end position="122"/>
    </location>
</feature>
<evidence type="ECO:0000313" key="3">
    <source>
        <dbReference type="Proteomes" id="UP000008022"/>
    </source>
</evidence>
<reference evidence="2" key="2">
    <citation type="submission" date="2015-06" db="UniProtKB">
        <authorList>
            <consortium name="EnsemblPlants"/>
        </authorList>
    </citation>
    <scope>IDENTIFICATION</scope>
</reference>
<reference evidence="3" key="1">
    <citation type="submission" date="2013-06" db="EMBL/GenBank/DDBJ databases">
        <authorList>
            <person name="Zhao Q."/>
        </authorList>
    </citation>
    <scope>NUCLEOTIDE SEQUENCE</scope>
    <source>
        <strain evidence="3">cv. W1943</strain>
    </source>
</reference>
<dbReference type="HOGENOM" id="CLU_1716223_0_0_1"/>
<dbReference type="AlphaFoldDB" id="A0A0E0MXN0"/>